<evidence type="ECO:0000313" key="4">
    <source>
        <dbReference type="Proteomes" id="UP000193944"/>
    </source>
</evidence>
<feature type="transmembrane region" description="Helical" evidence="2">
    <location>
        <begin position="63"/>
        <end position="81"/>
    </location>
</feature>
<dbReference type="AlphaFoldDB" id="A0A1Y1X4N0"/>
<dbReference type="OrthoDB" id="2144367at2759"/>
<name>A0A1Y1X4N0_9FUNG</name>
<keyword evidence="2" id="KW-0472">Membrane</keyword>
<feature type="region of interest" description="Disordered" evidence="1">
    <location>
        <begin position="146"/>
        <end position="176"/>
    </location>
</feature>
<reference evidence="3 4" key="1">
    <citation type="submission" date="2016-08" db="EMBL/GenBank/DDBJ databases">
        <title>A Parts List for Fungal Cellulosomes Revealed by Comparative Genomics.</title>
        <authorList>
            <consortium name="DOE Joint Genome Institute"/>
            <person name="Haitjema C.H."/>
            <person name="Gilmore S.P."/>
            <person name="Henske J.K."/>
            <person name="Solomon K.V."/>
            <person name="De Groot R."/>
            <person name="Kuo A."/>
            <person name="Mondo S.J."/>
            <person name="Salamov A.A."/>
            <person name="Labutti K."/>
            <person name="Zhao Z."/>
            <person name="Chiniquy J."/>
            <person name="Barry K."/>
            <person name="Brewer H.M."/>
            <person name="Purvine S.O."/>
            <person name="Wright A.T."/>
            <person name="Boxma B."/>
            <person name="Van Alen T."/>
            <person name="Hackstein J.H."/>
            <person name="Baker S.E."/>
            <person name="Grigoriev I.V."/>
            <person name="O'Malley M.A."/>
        </authorList>
    </citation>
    <scope>NUCLEOTIDE SEQUENCE [LARGE SCALE GENOMIC DNA]</scope>
    <source>
        <strain evidence="3 4">S4</strain>
    </source>
</reference>
<reference evidence="3 4" key="2">
    <citation type="submission" date="2016-08" db="EMBL/GenBank/DDBJ databases">
        <title>Pervasive Adenine N6-methylation of Active Genes in Fungi.</title>
        <authorList>
            <consortium name="DOE Joint Genome Institute"/>
            <person name="Mondo S.J."/>
            <person name="Dannebaum R.O."/>
            <person name="Kuo R.C."/>
            <person name="Labutti K."/>
            <person name="Haridas S."/>
            <person name="Kuo A."/>
            <person name="Salamov A."/>
            <person name="Ahrendt S.R."/>
            <person name="Lipzen A."/>
            <person name="Sullivan W."/>
            <person name="Andreopoulos W.B."/>
            <person name="Clum A."/>
            <person name="Lindquist E."/>
            <person name="Daum C."/>
            <person name="Ramamoorthy G.K."/>
            <person name="Gryganskyi A."/>
            <person name="Culley D."/>
            <person name="Magnuson J.K."/>
            <person name="James T.Y."/>
            <person name="O'Malley M.A."/>
            <person name="Stajich J.E."/>
            <person name="Spatafora J.W."/>
            <person name="Visel A."/>
            <person name="Grigoriev I.V."/>
        </authorList>
    </citation>
    <scope>NUCLEOTIDE SEQUENCE [LARGE SCALE GENOMIC DNA]</scope>
    <source>
        <strain evidence="3 4">S4</strain>
    </source>
</reference>
<evidence type="ECO:0000256" key="2">
    <source>
        <dbReference type="SAM" id="Phobius"/>
    </source>
</evidence>
<feature type="transmembrane region" description="Helical" evidence="2">
    <location>
        <begin position="123"/>
        <end position="143"/>
    </location>
</feature>
<evidence type="ECO:0000313" key="3">
    <source>
        <dbReference type="EMBL" id="ORX80605.1"/>
    </source>
</evidence>
<feature type="transmembrane region" description="Helical" evidence="2">
    <location>
        <begin position="40"/>
        <end position="56"/>
    </location>
</feature>
<protein>
    <submittedName>
        <fullName evidence="3">Uncharacterized protein</fullName>
    </submittedName>
</protein>
<comment type="caution">
    <text evidence="3">The sequence shown here is derived from an EMBL/GenBank/DDBJ whole genome shotgun (WGS) entry which is preliminary data.</text>
</comment>
<dbReference type="EMBL" id="MCFG01000140">
    <property type="protein sequence ID" value="ORX80605.1"/>
    <property type="molecule type" value="Genomic_DNA"/>
</dbReference>
<evidence type="ECO:0000256" key="1">
    <source>
        <dbReference type="SAM" id="MobiDB-lite"/>
    </source>
</evidence>
<keyword evidence="2" id="KW-0812">Transmembrane</keyword>
<dbReference type="Proteomes" id="UP000193944">
    <property type="component" value="Unassembled WGS sequence"/>
</dbReference>
<gene>
    <name evidence="3" type="ORF">BCR32DRAFT_327630</name>
</gene>
<keyword evidence="2" id="KW-1133">Transmembrane helix</keyword>
<feature type="compositionally biased region" description="Basic residues" evidence="1">
    <location>
        <begin position="151"/>
        <end position="176"/>
    </location>
</feature>
<proteinExistence type="predicted"/>
<organism evidence="3 4">
    <name type="scientific">Anaeromyces robustus</name>
    <dbReference type="NCBI Taxonomy" id="1754192"/>
    <lineage>
        <taxon>Eukaryota</taxon>
        <taxon>Fungi</taxon>
        <taxon>Fungi incertae sedis</taxon>
        <taxon>Chytridiomycota</taxon>
        <taxon>Chytridiomycota incertae sedis</taxon>
        <taxon>Neocallimastigomycetes</taxon>
        <taxon>Neocallimastigales</taxon>
        <taxon>Neocallimastigaceae</taxon>
        <taxon>Anaeromyces</taxon>
    </lineage>
</organism>
<accession>A0A1Y1X4N0</accession>
<feature type="transmembrane region" description="Helical" evidence="2">
    <location>
        <begin position="187"/>
        <end position="212"/>
    </location>
</feature>
<keyword evidence="4" id="KW-1185">Reference proteome</keyword>
<sequence>MAREELRVFMDNIANFITSTKMELISGPKGLLSSVIKKEINFLIFLTIVYLVTLVIKQRSRTMYKYLVTLTIGVIVVYTSYVTSIFDESIKDGTASEEVFKNLPPVCVCIIIKLLHIVPPLKLVYYTLPIFMIAYSIYYHNLLKTSSGKTPKSKSKSKSKSKNRTRTHSHSHPKPKKSLKGFIRVSLSLFTDFIHSFILFYAYAVLVLLIFINNNYDYTINSINSGSNVYGKVLRFIDIPFLNKKA</sequence>